<keyword evidence="2" id="KW-0560">Oxidoreductase</keyword>
<keyword evidence="2" id="KW-0223">Dioxygenase</keyword>
<dbReference type="InterPro" id="IPR050383">
    <property type="entry name" value="GlyoxalaseI/FosfomycinResist"/>
</dbReference>
<keyword evidence="3" id="KW-1185">Reference proteome</keyword>
<reference evidence="2 3" key="1">
    <citation type="submission" date="2024-07" db="EMBL/GenBank/DDBJ databases">
        <title>Section-level genome sequencing and comparative genomics of Aspergillus sections Usti and Cavernicolus.</title>
        <authorList>
            <consortium name="Lawrence Berkeley National Laboratory"/>
            <person name="Nybo J.L."/>
            <person name="Vesth T.C."/>
            <person name="Theobald S."/>
            <person name="Frisvad J.C."/>
            <person name="Larsen T.O."/>
            <person name="Kjaerboelling I."/>
            <person name="Rothschild-Mancinelli K."/>
            <person name="Lyhne E.K."/>
            <person name="Kogle M.E."/>
            <person name="Barry K."/>
            <person name="Clum A."/>
            <person name="Na H."/>
            <person name="Ledsgaard L."/>
            <person name="Lin J."/>
            <person name="Lipzen A."/>
            <person name="Kuo A."/>
            <person name="Riley R."/>
            <person name="Mondo S."/>
            <person name="Labutti K."/>
            <person name="Haridas S."/>
            <person name="Pangalinan J."/>
            <person name="Salamov A.A."/>
            <person name="Simmons B.A."/>
            <person name="Magnuson J.K."/>
            <person name="Chen J."/>
            <person name="Drula E."/>
            <person name="Henrissat B."/>
            <person name="Wiebenga A."/>
            <person name="Lubbers R.J."/>
            <person name="Gomes A.C."/>
            <person name="Makela M.R."/>
            <person name="Stajich J."/>
            <person name="Grigoriev I.V."/>
            <person name="Mortensen U.H."/>
            <person name="De Vries R.P."/>
            <person name="Baker S.E."/>
            <person name="Andersen M.R."/>
        </authorList>
    </citation>
    <scope>NUCLEOTIDE SEQUENCE [LARGE SCALE GENOMIC DNA]</scope>
    <source>
        <strain evidence="2 3">CBS 123904</strain>
    </source>
</reference>
<evidence type="ECO:0000313" key="2">
    <source>
        <dbReference type="EMBL" id="KAL2851888.1"/>
    </source>
</evidence>
<organism evidence="2 3">
    <name type="scientific">Aspergillus pseudoustus</name>
    <dbReference type="NCBI Taxonomy" id="1810923"/>
    <lineage>
        <taxon>Eukaryota</taxon>
        <taxon>Fungi</taxon>
        <taxon>Dikarya</taxon>
        <taxon>Ascomycota</taxon>
        <taxon>Pezizomycotina</taxon>
        <taxon>Eurotiomycetes</taxon>
        <taxon>Eurotiomycetidae</taxon>
        <taxon>Eurotiales</taxon>
        <taxon>Aspergillaceae</taxon>
        <taxon>Aspergillus</taxon>
        <taxon>Aspergillus subgen. Nidulantes</taxon>
    </lineage>
</organism>
<protein>
    <submittedName>
        <fullName evidence="2">Glyoxalase/Bleomycin resistance protein/Dihydroxybiphenyl dioxygenase</fullName>
    </submittedName>
</protein>
<dbReference type="PANTHER" id="PTHR21366:SF22">
    <property type="entry name" value="VOC DOMAIN-CONTAINING PROTEIN"/>
    <property type="match status" value="1"/>
</dbReference>
<dbReference type="PANTHER" id="PTHR21366">
    <property type="entry name" value="GLYOXALASE FAMILY PROTEIN"/>
    <property type="match status" value="1"/>
</dbReference>
<dbReference type="InterPro" id="IPR004360">
    <property type="entry name" value="Glyas_Fos-R_dOase_dom"/>
</dbReference>
<dbReference type="PROSITE" id="PS51819">
    <property type="entry name" value="VOC"/>
    <property type="match status" value="1"/>
</dbReference>
<dbReference type="Gene3D" id="3.10.180.10">
    <property type="entry name" value="2,3-Dihydroxybiphenyl 1,2-Dioxygenase, domain 1"/>
    <property type="match status" value="1"/>
</dbReference>
<dbReference type="Proteomes" id="UP001610446">
    <property type="component" value="Unassembled WGS sequence"/>
</dbReference>
<dbReference type="SUPFAM" id="SSF54593">
    <property type="entry name" value="Glyoxalase/Bleomycin resistance protein/Dihydroxybiphenyl dioxygenase"/>
    <property type="match status" value="1"/>
</dbReference>
<dbReference type="InterPro" id="IPR029068">
    <property type="entry name" value="Glyas_Bleomycin-R_OHBP_Dase"/>
</dbReference>
<evidence type="ECO:0000313" key="3">
    <source>
        <dbReference type="Proteomes" id="UP001610446"/>
    </source>
</evidence>
<dbReference type="EMBL" id="JBFXLU010000028">
    <property type="protein sequence ID" value="KAL2851888.1"/>
    <property type="molecule type" value="Genomic_DNA"/>
</dbReference>
<sequence length="173" mass="19289">MTSTTTATNPPPLTHILETCLYVQDIAASVKFYQETLNIAPFLESPRVTAFSLGTTTLLLFELGQTGEDIHTPSGTIPLHGPTAELLASLRHSHSHSSVEKGEEEEQRQSLRQHFCLAVQSPEQVEQWEKHLRAQGVQVLSRMGWERGGKSVYFEDLDGHVVEIASKGVWPHY</sequence>
<feature type="domain" description="VOC" evidence="1">
    <location>
        <begin position="12"/>
        <end position="167"/>
    </location>
</feature>
<accession>A0ABR4KHW9</accession>
<evidence type="ECO:0000259" key="1">
    <source>
        <dbReference type="PROSITE" id="PS51819"/>
    </source>
</evidence>
<dbReference type="InterPro" id="IPR037523">
    <property type="entry name" value="VOC_core"/>
</dbReference>
<name>A0ABR4KHW9_9EURO</name>
<dbReference type="Pfam" id="PF00903">
    <property type="entry name" value="Glyoxalase"/>
    <property type="match status" value="1"/>
</dbReference>
<comment type="caution">
    <text evidence="2">The sequence shown here is derived from an EMBL/GenBank/DDBJ whole genome shotgun (WGS) entry which is preliminary data.</text>
</comment>
<dbReference type="GO" id="GO:0051213">
    <property type="term" value="F:dioxygenase activity"/>
    <property type="evidence" value="ECO:0007669"/>
    <property type="project" value="UniProtKB-KW"/>
</dbReference>
<gene>
    <name evidence="2" type="ORF">BJY01DRAFT_244821</name>
</gene>
<proteinExistence type="predicted"/>